<feature type="transmembrane region" description="Helical" evidence="1">
    <location>
        <begin position="12"/>
        <end position="30"/>
    </location>
</feature>
<reference evidence="3" key="1">
    <citation type="journal article" date="2008" name="J. Bacteriol.">
        <title>The pangenome structure of Escherichia coli: comparative genomic analysis of E. coli commensal and pathogenic isolates.</title>
        <authorList>
            <person name="Rasko D.A."/>
            <person name="Rosovitz M.J."/>
            <person name="Myers G.S."/>
            <person name="Mongodin E.F."/>
            <person name="Fricke W.F."/>
            <person name="Gajer P."/>
            <person name="Crabtree J."/>
            <person name="Sebaihia M."/>
            <person name="Thomson N.R."/>
            <person name="Chaudhuri R."/>
            <person name="Henderson I.R."/>
            <person name="Sperandio V."/>
            <person name="Ravel J."/>
        </authorList>
    </citation>
    <scope>NUCLEOTIDE SEQUENCE [LARGE SCALE GENOMIC DNA]</scope>
    <source>
        <strain evidence="3">E24377A / ETEC</strain>
    </source>
</reference>
<dbReference type="HOGENOM" id="CLU_3342989_0_0_6"/>
<dbReference type="KEGG" id="ecw:EcE24377A_3110"/>
<keyword evidence="3" id="KW-1185">Reference proteome</keyword>
<keyword evidence="1" id="KW-1133">Transmembrane helix</keyword>
<dbReference type="AlphaFoldDB" id="A7ZQQ0"/>
<keyword evidence="1" id="KW-0472">Membrane</keyword>
<name>A7ZQQ0_ECO24</name>
<organism evidence="2 3">
    <name type="scientific">Escherichia coli O139:H28 (strain E24377A / ETEC)</name>
    <dbReference type="NCBI Taxonomy" id="331111"/>
    <lineage>
        <taxon>Bacteria</taxon>
        <taxon>Pseudomonadati</taxon>
        <taxon>Pseudomonadota</taxon>
        <taxon>Gammaproteobacteria</taxon>
        <taxon>Enterobacterales</taxon>
        <taxon>Enterobacteriaceae</taxon>
        <taxon>Escherichia</taxon>
    </lineage>
</organism>
<dbReference type="Proteomes" id="UP000001122">
    <property type="component" value="Chromosome"/>
</dbReference>
<evidence type="ECO:0000313" key="2">
    <source>
        <dbReference type="EMBL" id="ABV17382.1"/>
    </source>
</evidence>
<evidence type="ECO:0000313" key="3">
    <source>
        <dbReference type="Proteomes" id="UP000001122"/>
    </source>
</evidence>
<sequence length="37" mass="4126">MRIMAFQPDVKGIATVLILTVDIFSASMIAQNFTLRL</sequence>
<keyword evidence="1" id="KW-0812">Transmembrane</keyword>
<proteinExistence type="predicted"/>
<protein>
    <submittedName>
        <fullName evidence="2">Uncharacterized protein</fullName>
    </submittedName>
</protein>
<evidence type="ECO:0000256" key="1">
    <source>
        <dbReference type="SAM" id="Phobius"/>
    </source>
</evidence>
<dbReference type="EMBL" id="CP000800">
    <property type="protein sequence ID" value="ABV17382.1"/>
    <property type="molecule type" value="Genomic_DNA"/>
</dbReference>
<gene>
    <name evidence="2" type="ordered locus">EcE24377A_3110</name>
</gene>
<accession>A7ZQQ0</accession>